<dbReference type="HAMAP" id="MF_00240">
    <property type="entry name" value="LolA"/>
    <property type="match status" value="1"/>
</dbReference>
<evidence type="ECO:0000256" key="10">
    <source>
        <dbReference type="HAMAP-Rule" id="MF_00240"/>
    </source>
</evidence>
<comment type="subunit">
    <text evidence="3 10">Monomer.</text>
</comment>
<dbReference type="InterPro" id="IPR018323">
    <property type="entry name" value="OM_lipoprot_carrier_LolA_Pbac"/>
</dbReference>
<dbReference type="CDD" id="cd16325">
    <property type="entry name" value="LolA"/>
    <property type="match status" value="1"/>
</dbReference>
<sequence length="236" mass="26881">MTRILNQRLARDLWLTRSLRTAVALLLCALWPAIVGGETVHGHPSASERLDRFLRDVNTLTVNFKQTLIDEKGKVLEDFTGIAYLKRPRLFRWEYQDPYRQTIVSDGDRVWFHDHELAQVIVKPWGAFAVDTPAAILTMSQPLEEIFQVEDVGDKGGLSDWQWVRLTPKSPDATFVTAEVGFGKRGLEVMKLLDSFGQITWFMLSELNINNQLNPMFFSFTPPEDVDVVGANAEDE</sequence>
<keyword evidence="5 10" id="KW-0813">Transport</keyword>
<evidence type="ECO:0000313" key="13">
    <source>
        <dbReference type="EMBL" id="VFK05346.1"/>
    </source>
</evidence>
<dbReference type="EMBL" id="CAADFI010000248">
    <property type="protein sequence ID" value="VFK01829.1"/>
    <property type="molecule type" value="Genomic_DNA"/>
</dbReference>
<keyword evidence="11" id="KW-0449">Lipoprotein</keyword>
<protein>
    <recommendedName>
        <fullName evidence="4 10">Outer-membrane lipoprotein carrier protein</fullName>
    </recommendedName>
</protein>
<keyword evidence="8 10" id="KW-0653">Protein transport</keyword>
<evidence type="ECO:0000256" key="8">
    <source>
        <dbReference type="ARBA" id="ARBA00022927"/>
    </source>
</evidence>
<evidence type="ECO:0000256" key="5">
    <source>
        <dbReference type="ARBA" id="ARBA00022448"/>
    </source>
</evidence>
<comment type="similarity">
    <text evidence="2 10">Belongs to the LolA family.</text>
</comment>
<gene>
    <name evidence="10" type="primary">lolA</name>
    <name evidence="12" type="ORF">BECKH772A_GA0070896_102443</name>
    <name evidence="11" type="ORF">BECKH772B_GA0070898_102483</name>
    <name evidence="13" type="ORF">BECKH772C_GA0070978_102613</name>
</gene>
<dbReference type="NCBIfam" id="TIGR00547">
    <property type="entry name" value="lolA"/>
    <property type="match status" value="1"/>
</dbReference>
<reference evidence="11" key="1">
    <citation type="submission" date="2019-02" db="EMBL/GenBank/DDBJ databases">
        <authorList>
            <person name="Gruber-Vodicka R. H."/>
            <person name="Seah K. B. B."/>
        </authorList>
    </citation>
    <scope>NUCLEOTIDE SEQUENCE</scope>
    <source>
        <strain evidence="13">BECK_SA2B12</strain>
        <strain evidence="12">BECK_SA2B15</strain>
        <strain evidence="11">BECK_SA2B20</strain>
    </source>
</reference>
<evidence type="ECO:0000313" key="11">
    <source>
        <dbReference type="EMBL" id="VFK01829.1"/>
    </source>
</evidence>
<dbReference type="InterPro" id="IPR004564">
    <property type="entry name" value="OM_lipoprot_carrier_LolA-like"/>
</dbReference>
<dbReference type="GO" id="GO:0044874">
    <property type="term" value="P:lipoprotein localization to outer membrane"/>
    <property type="evidence" value="ECO:0007669"/>
    <property type="project" value="UniProtKB-UniRule"/>
</dbReference>
<dbReference type="EMBL" id="CAADFJ010000261">
    <property type="protein sequence ID" value="VFK05346.1"/>
    <property type="molecule type" value="Genomic_DNA"/>
</dbReference>
<evidence type="ECO:0000256" key="9">
    <source>
        <dbReference type="ARBA" id="ARBA00023186"/>
    </source>
</evidence>
<name>A0A450VAN5_9GAMM</name>
<keyword evidence="7 10" id="KW-0574">Periplasm</keyword>
<evidence type="ECO:0000256" key="4">
    <source>
        <dbReference type="ARBA" id="ARBA00014035"/>
    </source>
</evidence>
<dbReference type="PANTHER" id="PTHR35869">
    <property type="entry name" value="OUTER-MEMBRANE LIPOPROTEIN CARRIER PROTEIN"/>
    <property type="match status" value="1"/>
</dbReference>
<dbReference type="EMBL" id="CAADFG010000244">
    <property type="protein sequence ID" value="VFK01851.1"/>
    <property type="molecule type" value="Genomic_DNA"/>
</dbReference>
<dbReference type="GO" id="GO:0042953">
    <property type="term" value="P:lipoprotein transport"/>
    <property type="evidence" value="ECO:0007669"/>
    <property type="project" value="InterPro"/>
</dbReference>
<dbReference type="InterPro" id="IPR029046">
    <property type="entry name" value="LolA/LolB/LppX"/>
</dbReference>
<dbReference type="PANTHER" id="PTHR35869:SF1">
    <property type="entry name" value="OUTER-MEMBRANE LIPOPROTEIN CARRIER PROTEIN"/>
    <property type="match status" value="1"/>
</dbReference>
<dbReference type="GO" id="GO:0030288">
    <property type="term" value="C:outer membrane-bounded periplasmic space"/>
    <property type="evidence" value="ECO:0007669"/>
    <property type="project" value="TreeGrafter"/>
</dbReference>
<dbReference type="Pfam" id="PF03548">
    <property type="entry name" value="LolA"/>
    <property type="match status" value="1"/>
</dbReference>
<dbReference type="AlphaFoldDB" id="A0A450VAN5"/>
<comment type="subcellular location">
    <subcellularLocation>
        <location evidence="1 10">Periplasm</location>
    </subcellularLocation>
</comment>
<accession>A0A450VAN5</accession>
<keyword evidence="9 10" id="KW-0143">Chaperone</keyword>
<dbReference type="Gene3D" id="2.50.20.10">
    <property type="entry name" value="Lipoprotein localisation LolA/LolB/LppX"/>
    <property type="match status" value="1"/>
</dbReference>
<keyword evidence="6" id="KW-0732">Signal</keyword>
<evidence type="ECO:0000256" key="1">
    <source>
        <dbReference type="ARBA" id="ARBA00004418"/>
    </source>
</evidence>
<dbReference type="SUPFAM" id="SSF89392">
    <property type="entry name" value="Prokaryotic lipoproteins and lipoprotein localization factors"/>
    <property type="match status" value="1"/>
</dbReference>
<evidence type="ECO:0000256" key="7">
    <source>
        <dbReference type="ARBA" id="ARBA00022764"/>
    </source>
</evidence>
<organism evidence="11">
    <name type="scientific">Candidatus Kentrum eta</name>
    <dbReference type="NCBI Taxonomy" id="2126337"/>
    <lineage>
        <taxon>Bacteria</taxon>
        <taxon>Pseudomonadati</taxon>
        <taxon>Pseudomonadota</taxon>
        <taxon>Gammaproteobacteria</taxon>
        <taxon>Candidatus Kentrum</taxon>
    </lineage>
</organism>
<evidence type="ECO:0000256" key="6">
    <source>
        <dbReference type="ARBA" id="ARBA00022729"/>
    </source>
</evidence>
<proteinExistence type="inferred from homology"/>
<evidence type="ECO:0000256" key="3">
    <source>
        <dbReference type="ARBA" id="ARBA00011245"/>
    </source>
</evidence>
<evidence type="ECO:0000313" key="12">
    <source>
        <dbReference type="EMBL" id="VFK01851.1"/>
    </source>
</evidence>
<comment type="function">
    <text evidence="10">Participates in the translocation of lipoproteins from the inner membrane to the outer membrane. Only forms a complex with a lipoprotein if the residue after the N-terminal Cys is not an aspartate (The Asp acts as a targeting signal to indicate that the lipoprotein should stay in the inner membrane).</text>
</comment>
<evidence type="ECO:0000256" key="2">
    <source>
        <dbReference type="ARBA" id="ARBA00007615"/>
    </source>
</evidence>